<gene>
    <name evidence="5" type="ORF">AWH48_09285</name>
</gene>
<keyword evidence="2 3" id="KW-0238">DNA-binding</keyword>
<dbReference type="Pfam" id="PF00440">
    <property type="entry name" value="TetR_N"/>
    <property type="match status" value="1"/>
</dbReference>
<dbReference type="Gene3D" id="1.10.357.10">
    <property type="entry name" value="Tetracycline Repressor, domain 2"/>
    <property type="match status" value="1"/>
</dbReference>
<feature type="domain" description="HTH tetR-type" evidence="4">
    <location>
        <begin position="11"/>
        <end position="71"/>
    </location>
</feature>
<dbReference type="Proteomes" id="UP000077271">
    <property type="component" value="Unassembled WGS sequence"/>
</dbReference>
<sequence>MPIQHPDKRVRRTKENFKNALLSLMEEKSFHDITITEIVKAADYNRGTFYAHYEKKENLLDEIIEEMFEKMTEAYRKPYLNLSVVDFNEIPSNSIVLFDHFLENKKFYKLMLSPTTNYNFHEKMRKRLDQLFREEFEFSFTEIDPNIDINLFSTYRIHGIIGLILEWIDNDFTQSSSYMGDQLIHILRFYTPKIYIKRQKIKGISPGHN</sequence>
<evidence type="ECO:0000259" key="4">
    <source>
        <dbReference type="PROSITE" id="PS50977"/>
    </source>
</evidence>
<dbReference type="InterPro" id="IPR039532">
    <property type="entry name" value="TetR_C_Firmicutes"/>
</dbReference>
<organism evidence="5 6">
    <name type="scientific">Domibacillus aminovorans</name>
    <dbReference type="NCBI Taxonomy" id="29332"/>
    <lineage>
        <taxon>Bacteria</taxon>
        <taxon>Bacillati</taxon>
        <taxon>Bacillota</taxon>
        <taxon>Bacilli</taxon>
        <taxon>Bacillales</taxon>
        <taxon>Bacillaceae</taxon>
        <taxon>Domibacillus</taxon>
    </lineage>
</organism>
<dbReference type="EMBL" id="LQWZ01000033">
    <property type="protein sequence ID" value="OAH54765.1"/>
    <property type="molecule type" value="Genomic_DNA"/>
</dbReference>
<reference evidence="5 6" key="1">
    <citation type="submission" date="2016-01" db="EMBL/GenBank/DDBJ databases">
        <title>Investigation of taxonomic status of Bacillus aminovorans.</title>
        <authorList>
            <person name="Verma A."/>
            <person name="Pal Y."/>
            <person name="Krishnamurthi S."/>
        </authorList>
    </citation>
    <scope>NUCLEOTIDE SEQUENCE [LARGE SCALE GENOMIC DNA]</scope>
    <source>
        <strain evidence="5 6">DSM 4337</strain>
    </source>
</reference>
<dbReference type="InterPro" id="IPR050624">
    <property type="entry name" value="HTH-type_Tx_Regulator"/>
</dbReference>
<dbReference type="InterPro" id="IPR009057">
    <property type="entry name" value="Homeodomain-like_sf"/>
</dbReference>
<evidence type="ECO:0000256" key="3">
    <source>
        <dbReference type="PROSITE-ProRule" id="PRU00335"/>
    </source>
</evidence>
<comment type="caution">
    <text evidence="5">The sequence shown here is derived from an EMBL/GenBank/DDBJ whole genome shotgun (WGS) entry which is preliminary data.</text>
</comment>
<dbReference type="PANTHER" id="PTHR43479:SF7">
    <property type="entry name" value="TETR-FAMILY TRANSCRIPTIONAL REGULATOR"/>
    <property type="match status" value="1"/>
</dbReference>
<dbReference type="PROSITE" id="PS50977">
    <property type="entry name" value="HTH_TETR_2"/>
    <property type="match status" value="1"/>
</dbReference>
<dbReference type="RefSeq" id="WP_018394437.1">
    <property type="nucleotide sequence ID" value="NZ_LQWZ01000033.1"/>
</dbReference>
<dbReference type="AlphaFoldDB" id="A0A177KPE1"/>
<accession>A0A177KPE1</accession>
<dbReference type="SUPFAM" id="SSF46689">
    <property type="entry name" value="Homeodomain-like"/>
    <property type="match status" value="1"/>
</dbReference>
<proteinExistence type="predicted"/>
<keyword evidence="1" id="KW-0678">Repressor</keyword>
<evidence type="ECO:0000256" key="1">
    <source>
        <dbReference type="ARBA" id="ARBA00022491"/>
    </source>
</evidence>
<evidence type="ECO:0000313" key="5">
    <source>
        <dbReference type="EMBL" id="OAH54765.1"/>
    </source>
</evidence>
<feature type="DNA-binding region" description="H-T-H motif" evidence="3">
    <location>
        <begin position="34"/>
        <end position="53"/>
    </location>
</feature>
<protein>
    <submittedName>
        <fullName evidence="5">TetR family transcriptional regulator</fullName>
    </submittedName>
</protein>
<dbReference type="OrthoDB" id="9810250at2"/>
<dbReference type="GO" id="GO:0003677">
    <property type="term" value="F:DNA binding"/>
    <property type="evidence" value="ECO:0007669"/>
    <property type="project" value="UniProtKB-UniRule"/>
</dbReference>
<dbReference type="Pfam" id="PF14278">
    <property type="entry name" value="TetR_C_8"/>
    <property type="match status" value="1"/>
</dbReference>
<dbReference type="InterPro" id="IPR001647">
    <property type="entry name" value="HTH_TetR"/>
</dbReference>
<name>A0A177KPE1_9BACI</name>
<dbReference type="PANTHER" id="PTHR43479">
    <property type="entry name" value="ACREF/ENVCD OPERON REPRESSOR-RELATED"/>
    <property type="match status" value="1"/>
</dbReference>
<evidence type="ECO:0000313" key="6">
    <source>
        <dbReference type="Proteomes" id="UP000077271"/>
    </source>
</evidence>
<evidence type="ECO:0000256" key="2">
    <source>
        <dbReference type="ARBA" id="ARBA00023125"/>
    </source>
</evidence>